<comment type="caution">
    <text evidence="1">The sequence shown here is derived from an EMBL/GenBank/DDBJ whole genome shotgun (WGS) entry which is preliminary data.</text>
</comment>
<organism evidence="1">
    <name type="scientific">marine sediment metagenome</name>
    <dbReference type="NCBI Taxonomy" id="412755"/>
    <lineage>
        <taxon>unclassified sequences</taxon>
        <taxon>metagenomes</taxon>
        <taxon>ecological metagenomes</taxon>
    </lineage>
</organism>
<dbReference type="AlphaFoldDB" id="X1J3P8"/>
<evidence type="ECO:0000313" key="1">
    <source>
        <dbReference type="EMBL" id="GAH88597.1"/>
    </source>
</evidence>
<sequence>MLDIPKPDIDDYEYCYYRDNTLVIVNPEPARDPLAEIDNLKVRVEKLEKK</sequence>
<dbReference type="EMBL" id="BARU01038853">
    <property type="protein sequence ID" value="GAH88597.1"/>
    <property type="molecule type" value="Genomic_DNA"/>
</dbReference>
<accession>X1J3P8</accession>
<gene>
    <name evidence="1" type="ORF">S03H2_60315</name>
</gene>
<reference evidence="1" key="1">
    <citation type="journal article" date="2014" name="Front. Microbiol.">
        <title>High frequency of phylogenetically diverse reductive dehalogenase-homologous genes in deep subseafloor sedimentary metagenomes.</title>
        <authorList>
            <person name="Kawai M."/>
            <person name="Futagami T."/>
            <person name="Toyoda A."/>
            <person name="Takaki Y."/>
            <person name="Nishi S."/>
            <person name="Hori S."/>
            <person name="Arai W."/>
            <person name="Tsubouchi T."/>
            <person name="Morono Y."/>
            <person name="Uchiyama I."/>
            <person name="Ito T."/>
            <person name="Fujiyama A."/>
            <person name="Inagaki F."/>
            <person name="Takami H."/>
        </authorList>
    </citation>
    <scope>NUCLEOTIDE SEQUENCE</scope>
    <source>
        <strain evidence="1">Expedition CK06-06</strain>
    </source>
</reference>
<name>X1J3P8_9ZZZZ</name>
<proteinExistence type="predicted"/>
<protein>
    <submittedName>
        <fullName evidence="1">Uncharacterized protein</fullName>
    </submittedName>
</protein>